<organism evidence="8">
    <name type="scientific">bioreactor metagenome</name>
    <dbReference type="NCBI Taxonomy" id="1076179"/>
    <lineage>
        <taxon>unclassified sequences</taxon>
        <taxon>metagenomes</taxon>
        <taxon>ecological metagenomes</taxon>
    </lineage>
</organism>
<dbReference type="InterPro" id="IPR011530">
    <property type="entry name" value="rRNA_adenine_dimethylase"/>
</dbReference>
<dbReference type="InterPro" id="IPR023165">
    <property type="entry name" value="rRNA_Ade_diMease-like_C"/>
</dbReference>
<dbReference type="PROSITE" id="PS01131">
    <property type="entry name" value="RRNA_A_DIMETH"/>
    <property type="match status" value="1"/>
</dbReference>
<dbReference type="GO" id="GO:0003723">
    <property type="term" value="F:RNA binding"/>
    <property type="evidence" value="ECO:0007669"/>
    <property type="project" value="UniProtKB-KW"/>
</dbReference>
<dbReference type="InterPro" id="IPR029063">
    <property type="entry name" value="SAM-dependent_MTases_sf"/>
</dbReference>
<keyword evidence="2" id="KW-0698">rRNA processing</keyword>
<evidence type="ECO:0000313" key="8">
    <source>
        <dbReference type="EMBL" id="MPM14353.1"/>
    </source>
</evidence>
<dbReference type="EC" id="2.1.1.182" evidence="8"/>
<keyword evidence="5" id="KW-0949">S-adenosyl-L-methionine</keyword>
<proteinExistence type="inferred from homology"/>
<dbReference type="NCBIfam" id="TIGR00755">
    <property type="entry name" value="ksgA"/>
    <property type="match status" value="1"/>
</dbReference>
<dbReference type="EMBL" id="VSSQ01002264">
    <property type="protein sequence ID" value="MPM14353.1"/>
    <property type="molecule type" value="Genomic_DNA"/>
</dbReference>
<dbReference type="InterPro" id="IPR001737">
    <property type="entry name" value="KsgA/Erm"/>
</dbReference>
<keyword evidence="1" id="KW-0963">Cytoplasm</keyword>
<dbReference type="Pfam" id="PF00398">
    <property type="entry name" value="RrnaAD"/>
    <property type="match status" value="1"/>
</dbReference>
<name>A0A644XJF5_9ZZZZ</name>
<evidence type="ECO:0000259" key="7">
    <source>
        <dbReference type="SMART" id="SM00650"/>
    </source>
</evidence>
<sequence>MSWTFAYDSPIAITALLKQEELSMTKKFGQNFLISRSVREKIVALLDVQQSQTVWEIGPGIGAITSLLLEQGANVTAFEIDHGFCRILGEQAFADEPTFRLIAGDALKTLPAQLAKEGSPDRLCGNLPYNVGSVVIAKVLESDYRPPVMVFTLQKEVVDRLCAHPQSKDWSSFSMLAQMDYEVKPAFSINSGAFYPPPKVTSSTVLFTLREQSLVPDHLRKTFLLVIRELFAQRRKTVKNNLLSGKIGAMVGKGGVESLLDASHVDPSARAEALVWDDFIALSESLSSCQAR</sequence>
<dbReference type="PROSITE" id="PS51689">
    <property type="entry name" value="SAM_RNA_A_N6_MT"/>
    <property type="match status" value="1"/>
</dbReference>
<reference evidence="8" key="1">
    <citation type="submission" date="2019-08" db="EMBL/GenBank/DDBJ databases">
        <authorList>
            <person name="Kucharzyk K."/>
            <person name="Murdoch R.W."/>
            <person name="Higgins S."/>
            <person name="Loffler F."/>
        </authorList>
    </citation>
    <scope>NUCLEOTIDE SEQUENCE</scope>
</reference>
<evidence type="ECO:0000256" key="6">
    <source>
        <dbReference type="ARBA" id="ARBA00022884"/>
    </source>
</evidence>
<comment type="caution">
    <text evidence="8">The sequence shown here is derived from an EMBL/GenBank/DDBJ whole genome shotgun (WGS) entry which is preliminary data.</text>
</comment>
<gene>
    <name evidence="8" type="primary">rsmA_20</name>
    <name evidence="8" type="ORF">SDC9_60715</name>
</gene>
<keyword evidence="6" id="KW-0694">RNA-binding</keyword>
<dbReference type="Gene3D" id="1.10.8.100">
    <property type="entry name" value="Ribosomal RNA adenine dimethylase-like, domain 2"/>
    <property type="match status" value="1"/>
</dbReference>
<keyword evidence="3 8" id="KW-0489">Methyltransferase</keyword>
<protein>
    <submittedName>
        <fullName evidence="8">Ribosomal RNA small subunit methyltransferase A</fullName>
        <ecNumber evidence="8">2.1.1.182</ecNumber>
    </submittedName>
</protein>
<dbReference type="InterPro" id="IPR020596">
    <property type="entry name" value="rRNA_Ade_Mease_Trfase_CS"/>
</dbReference>
<dbReference type="PANTHER" id="PTHR11727:SF7">
    <property type="entry name" value="DIMETHYLADENOSINE TRANSFERASE-RELATED"/>
    <property type="match status" value="1"/>
</dbReference>
<keyword evidence="4 8" id="KW-0808">Transferase</keyword>
<evidence type="ECO:0000256" key="1">
    <source>
        <dbReference type="ARBA" id="ARBA00022490"/>
    </source>
</evidence>
<feature type="domain" description="Ribosomal RNA adenine methylase transferase N-terminal" evidence="7">
    <location>
        <begin position="38"/>
        <end position="211"/>
    </location>
</feature>
<evidence type="ECO:0000256" key="5">
    <source>
        <dbReference type="ARBA" id="ARBA00022691"/>
    </source>
</evidence>
<dbReference type="HAMAP" id="MF_00607">
    <property type="entry name" value="16SrRNA_methyltr_A"/>
    <property type="match status" value="1"/>
</dbReference>
<dbReference type="GO" id="GO:0005829">
    <property type="term" value="C:cytosol"/>
    <property type="evidence" value="ECO:0007669"/>
    <property type="project" value="TreeGrafter"/>
</dbReference>
<evidence type="ECO:0000256" key="2">
    <source>
        <dbReference type="ARBA" id="ARBA00022552"/>
    </source>
</evidence>
<dbReference type="PANTHER" id="PTHR11727">
    <property type="entry name" value="DIMETHYLADENOSINE TRANSFERASE"/>
    <property type="match status" value="1"/>
</dbReference>
<dbReference type="CDD" id="cd02440">
    <property type="entry name" value="AdoMet_MTases"/>
    <property type="match status" value="1"/>
</dbReference>
<dbReference type="SUPFAM" id="SSF53335">
    <property type="entry name" value="S-adenosyl-L-methionine-dependent methyltransferases"/>
    <property type="match status" value="1"/>
</dbReference>
<dbReference type="SMART" id="SM00650">
    <property type="entry name" value="rADc"/>
    <property type="match status" value="1"/>
</dbReference>
<accession>A0A644XJF5</accession>
<evidence type="ECO:0000256" key="4">
    <source>
        <dbReference type="ARBA" id="ARBA00022679"/>
    </source>
</evidence>
<dbReference type="Gene3D" id="3.40.50.150">
    <property type="entry name" value="Vaccinia Virus protein VP39"/>
    <property type="match status" value="1"/>
</dbReference>
<dbReference type="InterPro" id="IPR020598">
    <property type="entry name" value="rRNA_Ade_methylase_Trfase_N"/>
</dbReference>
<evidence type="ECO:0000256" key="3">
    <source>
        <dbReference type="ARBA" id="ARBA00022603"/>
    </source>
</evidence>
<dbReference type="GO" id="GO:0052908">
    <property type="term" value="F:16S rRNA (adenine(1518)-N(6)/adenine(1519)-N(6))-dimethyltransferase activity"/>
    <property type="evidence" value="ECO:0007669"/>
    <property type="project" value="UniProtKB-EC"/>
</dbReference>
<dbReference type="AlphaFoldDB" id="A0A644XJF5"/>